<protein>
    <submittedName>
        <fullName evidence="1">Uncharacterized protein</fullName>
    </submittedName>
</protein>
<gene>
    <name evidence="1" type="ORF">CYMTET_50956</name>
</gene>
<sequence>MVPSQADYAYQMEYIRGKFLALEMIDIRCPSAKPTFLMKQDNNDIFQLANILDFNFNKPVGNLRHLLATEVTARTSMRKLLRRNKVDPALAGAPAAKKSALDKGTDVDKTGALWTSLPDADATKLNKAEWRSKSCTQALLEVEKYCPGAPGDKVERFSSSSAQLGASGADKSQQTIYRENAALKLCCPP</sequence>
<dbReference type="EMBL" id="LGRX02034026">
    <property type="protein sequence ID" value="KAK3239095.1"/>
    <property type="molecule type" value="Genomic_DNA"/>
</dbReference>
<keyword evidence="2" id="KW-1185">Reference proteome</keyword>
<comment type="caution">
    <text evidence="1">The sequence shown here is derived from an EMBL/GenBank/DDBJ whole genome shotgun (WGS) entry which is preliminary data.</text>
</comment>
<proteinExistence type="predicted"/>
<organism evidence="1 2">
    <name type="scientific">Cymbomonas tetramitiformis</name>
    <dbReference type="NCBI Taxonomy" id="36881"/>
    <lineage>
        <taxon>Eukaryota</taxon>
        <taxon>Viridiplantae</taxon>
        <taxon>Chlorophyta</taxon>
        <taxon>Pyramimonadophyceae</taxon>
        <taxon>Pyramimonadales</taxon>
        <taxon>Pyramimonadaceae</taxon>
        <taxon>Cymbomonas</taxon>
    </lineage>
</organism>
<accession>A0AAE0EU88</accession>
<evidence type="ECO:0000313" key="2">
    <source>
        <dbReference type="Proteomes" id="UP001190700"/>
    </source>
</evidence>
<dbReference type="AlphaFoldDB" id="A0AAE0EU88"/>
<name>A0AAE0EU88_9CHLO</name>
<reference evidence="1 2" key="1">
    <citation type="journal article" date="2015" name="Genome Biol. Evol.">
        <title>Comparative Genomics of a Bacterivorous Green Alga Reveals Evolutionary Causalities and Consequences of Phago-Mixotrophic Mode of Nutrition.</title>
        <authorList>
            <person name="Burns J.A."/>
            <person name="Paasch A."/>
            <person name="Narechania A."/>
            <person name="Kim E."/>
        </authorList>
    </citation>
    <scope>NUCLEOTIDE SEQUENCE [LARGE SCALE GENOMIC DNA]</scope>
    <source>
        <strain evidence="1 2">PLY_AMNH</strain>
    </source>
</reference>
<evidence type="ECO:0000313" key="1">
    <source>
        <dbReference type="EMBL" id="KAK3239095.1"/>
    </source>
</evidence>
<dbReference type="Proteomes" id="UP001190700">
    <property type="component" value="Unassembled WGS sequence"/>
</dbReference>